<comment type="similarity">
    <text evidence="9">Belongs to the SecD/SecF family. SecF subfamily.</text>
</comment>
<keyword evidence="4 9" id="KW-0812">Transmembrane</keyword>
<dbReference type="PRINTS" id="PR01755">
    <property type="entry name" value="SECFTRNLCASE"/>
</dbReference>
<keyword evidence="2 9" id="KW-0813">Transport</keyword>
<feature type="transmembrane region" description="Helical" evidence="9">
    <location>
        <begin position="234"/>
        <end position="252"/>
    </location>
</feature>
<feature type="transmembrane region" description="Helical" evidence="9">
    <location>
        <begin position="182"/>
        <end position="203"/>
    </location>
</feature>
<dbReference type="HAMAP" id="MF_01464_B">
    <property type="entry name" value="SecF_B"/>
    <property type="match status" value="1"/>
</dbReference>
<evidence type="ECO:0000256" key="9">
    <source>
        <dbReference type="HAMAP-Rule" id="MF_01464"/>
    </source>
</evidence>
<dbReference type="OrthoDB" id="9774769at2"/>
<dbReference type="Pfam" id="PF02355">
    <property type="entry name" value="SecD_SecF_C"/>
    <property type="match status" value="1"/>
</dbReference>
<gene>
    <name evidence="9" type="primary">secF</name>
    <name evidence="11" type="ORF">DFP80_104255</name>
</gene>
<dbReference type="NCBIfam" id="TIGR00916">
    <property type="entry name" value="2A0604s01"/>
    <property type="match status" value="1"/>
</dbReference>
<feature type="domain" description="Protein export membrane protein SecD/SecF C-terminal" evidence="10">
    <location>
        <begin position="106"/>
        <end position="285"/>
    </location>
</feature>
<evidence type="ECO:0000259" key="10">
    <source>
        <dbReference type="Pfam" id="PF02355"/>
    </source>
</evidence>
<keyword evidence="5 9" id="KW-0653">Protein transport</keyword>
<dbReference type="NCBIfam" id="TIGR00966">
    <property type="entry name" value="transloc_SecF"/>
    <property type="match status" value="1"/>
</dbReference>
<organism evidence="11 12">
    <name type="scientific">Marinomonas rhizomae</name>
    <dbReference type="NCBI Taxonomy" id="491948"/>
    <lineage>
        <taxon>Bacteria</taxon>
        <taxon>Pseudomonadati</taxon>
        <taxon>Pseudomonadota</taxon>
        <taxon>Gammaproteobacteria</taxon>
        <taxon>Oceanospirillales</taxon>
        <taxon>Oceanospirillaceae</taxon>
        <taxon>Marinomonas</taxon>
    </lineage>
</organism>
<comment type="subunit">
    <text evidence="9">Forms a complex with SecD. Part of the essential Sec protein translocation apparatus which comprises SecA, SecYEG and auxiliary proteins SecDF-YajC and YidC.</text>
</comment>
<dbReference type="AlphaFoldDB" id="A0A366JBH9"/>
<dbReference type="InterPro" id="IPR022645">
    <property type="entry name" value="SecD/SecF_bac"/>
</dbReference>
<keyword evidence="12" id="KW-1185">Reference proteome</keyword>
<dbReference type="Gene3D" id="1.20.1640.10">
    <property type="entry name" value="Multidrug efflux transporter AcrB transmembrane domain"/>
    <property type="match status" value="1"/>
</dbReference>
<dbReference type="InterPro" id="IPR055344">
    <property type="entry name" value="SecD_SecF_C_bact"/>
</dbReference>
<evidence type="ECO:0000256" key="4">
    <source>
        <dbReference type="ARBA" id="ARBA00022692"/>
    </source>
</evidence>
<feature type="transmembrane region" description="Helical" evidence="9">
    <location>
        <begin position="155"/>
        <end position="176"/>
    </location>
</feature>
<evidence type="ECO:0000256" key="8">
    <source>
        <dbReference type="ARBA" id="ARBA00023136"/>
    </source>
</evidence>
<evidence type="ECO:0000313" key="12">
    <source>
        <dbReference type="Proteomes" id="UP000252792"/>
    </source>
</evidence>
<dbReference type="GO" id="GO:0015450">
    <property type="term" value="F:protein-transporting ATPase activity"/>
    <property type="evidence" value="ECO:0007669"/>
    <property type="project" value="InterPro"/>
</dbReference>
<dbReference type="Pfam" id="PF07549">
    <property type="entry name" value="Sec_GG"/>
    <property type="match status" value="1"/>
</dbReference>
<dbReference type="RefSeq" id="WP_113915991.1">
    <property type="nucleotide sequence ID" value="NZ_QNSE01000004.1"/>
</dbReference>
<dbReference type="PANTHER" id="PTHR30081:SF8">
    <property type="entry name" value="PROTEIN TRANSLOCASE SUBUNIT SECF"/>
    <property type="match status" value="1"/>
</dbReference>
<evidence type="ECO:0000256" key="1">
    <source>
        <dbReference type="ARBA" id="ARBA00004651"/>
    </source>
</evidence>
<dbReference type="EMBL" id="QNSE01000004">
    <property type="protein sequence ID" value="RBP84351.1"/>
    <property type="molecule type" value="Genomic_DNA"/>
</dbReference>
<dbReference type="GO" id="GO:0005886">
    <property type="term" value="C:plasma membrane"/>
    <property type="evidence" value="ECO:0007669"/>
    <property type="project" value="UniProtKB-SubCell"/>
</dbReference>
<sequence length="304" mass="33122">MKVTNIPFMAMRKIVAVFSLALILISLGSLATKGLQFGLDFTGGTLIEVEYKEAPQLDDVRTLLGENGYDDVVVQNFGSPTDVVVRMANSYTATLGDEVLVTLQNHGATDVTLQRSEFVGAQVGEELREQGGLGMLLALAIVMIYVAVRFQFKFSVASVAALVHDVIITLGFFSIFEVEFDLTVLAALLAVVGYSLNDTIVVCDRIRENFRIMRDTTPYDLVNESINQTLGRTLITSLTTLFVLVVLFVAGGEAIHNFSMALLVGIVIGTYSSIFVAANLLLAMKVTREDLIPTPKEELEDDLP</sequence>
<evidence type="ECO:0000256" key="6">
    <source>
        <dbReference type="ARBA" id="ARBA00022989"/>
    </source>
</evidence>
<keyword evidence="7 9" id="KW-0811">Translocation</keyword>
<reference evidence="11 12" key="1">
    <citation type="submission" date="2018-06" db="EMBL/GenBank/DDBJ databases">
        <title>Genomic Encyclopedia of Type Strains, Phase III (KMG-III): the genomes of soil and plant-associated and newly described type strains.</title>
        <authorList>
            <person name="Whitman W."/>
        </authorList>
    </citation>
    <scope>NUCLEOTIDE SEQUENCE [LARGE SCALE GENOMIC DNA]</scope>
    <source>
        <strain evidence="11 12">CECT 7377</strain>
    </source>
</reference>
<evidence type="ECO:0000313" key="11">
    <source>
        <dbReference type="EMBL" id="RBP84351.1"/>
    </source>
</evidence>
<evidence type="ECO:0000256" key="2">
    <source>
        <dbReference type="ARBA" id="ARBA00022448"/>
    </source>
</evidence>
<keyword evidence="3 9" id="KW-1003">Cell membrane</keyword>
<feature type="transmembrane region" description="Helical" evidence="9">
    <location>
        <begin position="131"/>
        <end position="148"/>
    </location>
</feature>
<protein>
    <recommendedName>
        <fullName evidence="9">Protein-export membrane protein SecF</fullName>
    </recommendedName>
</protein>
<dbReference type="SUPFAM" id="SSF82866">
    <property type="entry name" value="Multidrug efflux transporter AcrB transmembrane domain"/>
    <property type="match status" value="1"/>
</dbReference>
<evidence type="ECO:0000256" key="3">
    <source>
        <dbReference type="ARBA" id="ARBA00022475"/>
    </source>
</evidence>
<dbReference type="GO" id="GO:0006605">
    <property type="term" value="P:protein targeting"/>
    <property type="evidence" value="ECO:0007669"/>
    <property type="project" value="UniProtKB-UniRule"/>
</dbReference>
<dbReference type="InterPro" id="IPR022813">
    <property type="entry name" value="SecD/SecF_arch_bac"/>
</dbReference>
<dbReference type="InterPro" id="IPR022646">
    <property type="entry name" value="SecD/SecF_CS"/>
</dbReference>
<dbReference type="GO" id="GO:0065002">
    <property type="term" value="P:intracellular protein transmembrane transport"/>
    <property type="evidence" value="ECO:0007669"/>
    <property type="project" value="UniProtKB-UniRule"/>
</dbReference>
<comment type="function">
    <text evidence="9">Part of the Sec protein translocase complex. Interacts with the SecYEG preprotein conducting channel. SecDF uses the proton motive force (PMF) to complete protein translocation after the ATP-dependent function of SecA.</text>
</comment>
<comment type="caution">
    <text evidence="11">The sequence shown here is derived from an EMBL/GenBank/DDBJ whole genome shotgun (WGS) entry which is preliminary data.</text>
</comment>
<evidence type="ECO:0000256" key="5">
    <source>
        <dbReference type="ARBA" id="ARBA00022927"/>
    </source>
</evidence>
<keyword evidence="6 9" id="KW-1133">Transmembrane helix</keyword>
<dbReference type="Proteomes" id="UP000252792">
    <property type="component" value="Unassembled WGS sequence"/>
</dbReference>
<evidence type="ECO:0000256" key="7">
    <source>
        <dbReference type="ARBA" id="ARBA00023010"/>
    </source>
</evidence>
<comment type="caution">
    <text evidence="9">Lacks conserved residue(s) required for the propagation of feature annotation.</text>
</comment>
<name>A0A366JBH9_9GAMM</name>
<dbReference type="InterPro" id="IPR048634">
    <property type="entry name" value="SecD_SecF_C"/>
</dbReference>
<keyword evidence="8 9" id="KW-0472">Membrane</keyword>
<comment type="subcellular location">
    <subcellularLocation>
        <location evidence="1 9">Cell membrane</location>
        <topology evidence="1 9">Multi-pass membrane protein</topology>
    </subcellularLocation>
</comment>
<dbReference type="GO" id="GO:0043952">
    <property type="term" value="P:protein transport by the Sec complex"/>
    <property type="evidence" value="ECO:0007669"/>
    <property type="project" value="UniProtKB-UniRule"/>
</dbReference>
<dbReference type="PANTHER" id="PTHR30081">
    <property type="entry name" value="PROTEIN-EXPORT MEMBRANE PROTEIN SEC"/>
    <property type="match status" value="1"/>
</dbReference>
<accession>A0A366JBH9</accession>
<proteinExistence type="inferred from homology"/>
<dbReference type="InterPro" id="IPR005665">
    <property type="entry name" value="SecF_bac"/>
</dbReference>
<feature type="transmembrane region" description="Helical" evidence="9">
    <location>
        <begin position="258"/>
        <end position="282"/>
    </location>
</feature>